<comment type="caution">
    <text evidence="1">The sequence shown here is derived from an EMBL/GenBank/DDBJ whole genome shotgun (WGS) entry which is preliminary data.</text>
</comment>
<accession>A0ABR4N8N2</accession>
<organism evidence="1 2">
    <name type="scientific">Polyrhizophydium stewartii</name>
    <dbReference type="NCBI Taxonomy" id="2732419"/>
    <lineage>
        <taxon>Eukaryota</taxon>
        <taxon>Fungi</taxon>
        <taxon>Fungi incertae sedis</taxon>
        <taxon>Chytridiomycota</taxon>
        <taxon>Chytridiomycota incertae sedis</taxon>
        <taxon>Chytridiomycetes</taxon>
        <taxon>Rhizophydiales</taxon>
        <taxon>Rhizophydiales incertae sedis</taxon>
        <taxon>Polyrhizophydium</taxon>
    </lineage>
</organism>
<evidence type="ECO:0000313" key="2">
    <source>
        <dbReference type="Proteomes" id="UP001527925"/>
    </source>
</evidence>
<dbReference type="Pfam" id="PF13637">
    <property type="entry name" value="Ank_4"/>
    <property type="match status" value="1"/>
</dbReference>
<reference evidence="1 2" key="1">
    <citation type="submission" date="2023-09" db="EMBL/GenBank/DDBJ databases">
        <title>Pangenome analysis of Batrachochytrium dendrobatidis and related Chytrids.</title>
        <authorList>
            <person name="Yacoub M.N."/>
            <person name="Stajich J.E."/>
            <person name="James T.Y."/>
        </authorList>
    </citation>
    <scope>NUCLEOTIDE SEQUENCE [LARGE SCALE GENOMIC DNA]</scope>
    <source>
        <strain evidence="1 2">JEL0888</strain>
    </source>
</reference>
<dbReference type="Gene3D" id="1.25.40.20">
    <property type="entry name" value="Ankyrin repeat-containing domain"/>
    <property type="match status" value="1"/>
</dbReference>
<keyword evidence="2" id="KW-1185">Reference proteome</keyword>
<gene>
    <name evidence="1" type="ORF">HK105_204595</name>
</gene>
<name>A0ABR4N8N2_9FUNG</name>
<sequence length="563" mass="62592">MVASFVRMEYTEFIEWMHVRCPGSVTPRALDLAVECGAGNSVSFLLDDIKDIDWDRTRALDPSEQHGCHQIITMIDKHMGGDELDAADAPDPRHPAPDAAPPCTVLLPRGASHWDRLPAELHDKVLEATTPLLTWLGRRRLVRAELRSMAPEQLQQVWREVFETDWQGDLSALPRLSSQGRCFLSIASRRMLDRVRAAGVTIDPALLQRLAVRRGWADLFDFGDPELLVEEAIRAGNIALVANLVDERKIVKLNELKAAFAASAGQLEMLKWLHARMGGVGWTTFVMDIACGGGNLGVVVWLHESIPVGCTAGAMDNAAASGHLHVIEWLAEKYPHNCGVGAFFSACRGGHADVLEFLRVRFPEVYEQTPDNYLDMASDFETIRWLRQHRPHLIKPSLISHLSFMAKYDAIPWVAEVTGAVLEPKHLHRALEYDQPEIVEWMVEQKGLQITEDMFANGMHGSNTHALAWVIKHDRRWAGIMADKFAEEVHEPLIQWLHVRHPGSITQRTLEAAARSGDTSIVEYLLDQVGGVAWDLGPARQQAIQAGARSVAALLDSRLGAAA</sequence>
<dbReference type="InterPro" id="IPR052050">
    <property type="entry name" value="SecEffector_AnkRepeat"/>
</dbReference>
<protein>
    <recommendedName>
        <fullName evidence="3">Ankyrin repeat protein</fullName>
    </recommendedName>
</protein>
<evidence type="ECO:0008006" key="3">
    <source>
        <dbReference type="Google" id="ProtNLM"/>
    </source>
</evidence>
<dbReference type="Proteomes" id="UP001527925">
    <property type="component" value="Unassembled WGS sequence"/>
</dbReference>
<dbReference type="SUPFAM" id="SSF48403">
    <property type="entry name" value="Ankyrin repeat"/>
    <property type="match status" value="1"/>
</dbReference>
<evidence type="ECO:0000313" key="1">
    <source>
        <dbReference type="EMBL" id="KAL2915893.1"/>
    </source>
</evidence>
<dbReference type="InterPro" id="IPR036770">
    <property type="entry name" value="Ankyrin_rpt-contain_sf"/>
</dbReference>
<proteinExistence type="predicted"/>
<dbReference type="EMBL" id="JADGIZ020000020">
    <property type="protein sequence ID" value="KAL2915893.1"/>
    <property type="molecule type" value="Genomic_DNA"/>
</dbReference>
<dbReference type="PANTHER" id="PTHR46586:SF3">
    <property type="entry name" value="ANKYRIN REPEAT-CONTAINING PROTEIN"/>
    <property type="match status" value="1"/>
</dbReference>
<dbReference type="InterPro" id="IPR002110">
    <property type="entry name" value="Ankyrin_rpt"/>
</dbReference>
<dbReference type="PANTHER" id="PTHR46586">
    <property type="entry name" value="ANKYRIN REPEAT-CONTAINING PROTEIN"/>
    <property type="match status" value="1"/>
</dbReference>